<evidence type="ECO:0000313" key="2">
    <source>
        <dbReference type="EMBL" id="MCL7046429.1"/>
    </source>
</evidence>
<sequence>MQVSNDEVKQVEISKLQKTVESLNSELDAAKSTIMSECNNNALLKSQLELSIKEKSELESRLNGMVELNKENAVLKIFSDLCP</sequence>
<dbReference type="EMBL" id="JAJJMA010281188">
    <property type="protein sequence ID" value="MCL7046429.1"/>
    <property type="molecule type" value="Genomic_DNA"/>
</dbReference>
<keyword evidence="1" id="KW-0175">Coiled coil</keyword>
<accession>A0AA41VSD1</accession>
<protein>
    <submittedName>
        <fullName evidence="2">Uncharacterized protein</fullName>
    </submittedName>
</protein>
<keyword evidence="3" id="KW-1185">Reference proteome</keyword>
<evidence type="ECO:0000256" key="1">
    <source>
        <dbReference type="SAM" id="Coils"/>
    </source>
</evidence>
<comment type="caution">
    <text evidence="2">The sequence shown here is derived from an EMBL/GenBank/DDBJ whole genome shotgun (WGS) entry which is preliminary data.</text>
</comment>
<evidence type="ECO:0000313" key="3">
    <source>
        <dbReference type="Proteomes" id="UP001177140"/>
    </source>
</evidence>
<organism evidence="2 3">
    <name type="scientific">Papaver nudicaule</name>
    <name type="common">Iceland poppy</name>
    <dbReference type="NCBI Taxonomy" id="74823"/>
    <lineage>
        <taxon>Eukaryota</taxon>
        <taxon>Viridiplantae</taxon>
        <taxon>Streptophyta</taxon>
        <taxon>Embryophyta</taxon>
        <taxon>Tracheophyta</taxon>
        <taxon>Spermatophyta</taxon>
        <taxon>Magnoliopsida</taxon>
        <taxon>Ranunculales</taxon>
        <taxon>Papaveraceae</taxon>
        <taxon>Papaveroideae</taxon>
        <taxon>Papaver</taxon>
    </lineage>
</organism>
<name>A0AA41VSD1_PAPNU</name>
<feature type="coiled-coil region" evidence="1">
    <location>
        <begin position="13"/>
        <end position="61"/>
    </location>
</feature>
<dbReference type="AlphaFoldDB" id="A0AA41VSD1"/>
<gene>
    <name evidence="2" type="ORF">MKW94_019251</name>
</gene>
<proteinExistence type="predicted"/>
<dbReference type="Proteomes" id="UP001177140">
    <property type="component" value="Unassembled WGS sequence"/>
</dbReference>
<reference evidence="2" key="1">
    <citation type="submission" date="2022-03" db="EMBL/GenBank/DDBJ databases">
        <title>A functionally conserved STORR gene fusion in Papaver species that diverged 16.8 million years ago.</title>
        <authorList>
            <person name="Catania T."/>
        </authorList>
    </citation>
    <scope>NUCLEOTIDE SEQUENCE</scope>
    <source>
        <strain evidence="2">S-191538</strain>
    </source>
</reference>